<comment type="subcellular location">
    <subcellularLocation>
        <location evidence="1">Secreted</location>
    </subcellularLocation>
</comment>
<dbReference type="GO" id="GO:0005576">
    <property type="term" value="C:extracellular region"/>
    <property type="evidence" value="ECO:0007669"/>
    <property type="project" value="UniProtKB-SubCell"/>
</dbReference>
<reference evidence="5" key="1">
    <citation type="journal article" date="2011" name="PLoS ONE">
        <title>A deep insight into the sialotranscriptome of the gulf coast tick, Amblyomma maculatum.</title>
        <authorList>
            <person name="Karim S."/>
            <person name="Singh P."/>
            <person name="Ribeiro J.M."/>
        </authorList>
    </citation>
    <scope>NUCLEOTIDE SEQUENCE</scope>
    <source>
        <tissue evidence="5">Salivary gland</tissue>
    </source>
</reference>
<evidence type="ECO:0000313" key="5">
    <source>
        <dbReference type="EMBL" id="AEO36853.1"/>
    </source>
</evidence>
<evidence type="ECO:0000256" key="3">
    <source>
        <dbReference type="SAM" id="SignalP"/>
    </source>
</evidence>
<evidence type="ECO:0000256" key="1">
    <source>
        <dbReference type="ARBA" id="ARBA00004613"/>
    </source>
</evidence>
<dbReference type="InterPro" id="IPR029277">
    <property type="entry name" value="SVWC_dom"/>
</dbReference>
<evidence type="ECO:0000256" key="2">
    <source>
        <dbReference type="ARBA" id="ARBA00022525"/>
    </source>
</evidence>
<sequence>MKTRSMDKMLILLMALVYCAAVVHCAGNMKKCRGPKRMFRHGTGVDFRNPCVRFECDNGKFKRLNCTDPAPEGPCMNRHRGPWPACCRYFRLC</sequence>
<evidence type="ECO:0000259" key="4">
    <source>
        <dbReference type="Pfam" id="PF15430"/>
    </source>
</evidence>
<organism evidence="5">
    <name type="scientific">Amblyomma maculatum</name>
    <name type="common">Gulf Coast tick</name>
    <dbReference type="NCBI Taxonomy" id="34609"/>
    <lineage>
        <taxon>Eukaryota</taxon>
        <taxon>Metazoa</taxon>
        <taxon>Ecdysozoa</taxon>
        <taxon>Arthropoda</taxon>
        <taxon>Chelicerata</taxon>
        <taxon>Arachnida</taxon>
        <taxon>Acari</taxon>
        <taxon>Parasitiformes</taxon>
        <taxon>Ixodida</taxon>
        <taxon>Ixodoidea</taxon>
        <taxon>Ixodidae</taxon>
        <taxon>Amblyomminae</taxon>
        <taxon>Amblyomma</taxon>
    </lineage>
</organism>
<accession>G3MTN5</accession>
<feature type="domain" description="Single" evidence="4">
    <location>
        <begin position="36"/>
        <end position="90"/>
    </location>
</feature>
<dbReference type="EMBL" id="JO845237">
    <property type="protein sequence ID" value="AEO36853.1"/>
    <property type="molecule type" value="mRNA"/>
</dbReference>
<name>G3MTN5_AMBMU</name>
<feature type="signal peptide" evidence="3">
    <location>
        <begin position="1"/>
        <end position="21"/>
    </location>
</feature>
<dbReference type="Pfam" id="PF15430">
    <property type="entry name" value="SVWC"/>
    <property type="match status" value="1"/>
</dbReference>
<dbReference type="AlphaFoldDB" id="G3MTN5"/>
<feature type="chain" id="PRO_5003447497" description="Single domain-containing protein" evidence="3">
    <location>
        <begin position="22"/>
        <end position="93"/>
    </location>
</feature>
<keyword evidence="3" id="KW-0732">Signal</keyword>
<proteinExistence type="evidence at transcript level"/>
<keyword evidence="2" id="KW-0964">Secreted</keyword>
<protein>
    <recommendedName>
        <fullName evidence="4">Single domain-containing protein</fullName>
    </recommendedName>
</protein>